<evidence type="ECO:0000256" key="1">
    <source>
        <dbReference type="ARBA" id="ARBA00023125"/>
    </source>
</evidence>
<dbReference type="InterPro" id="IPR036390">
    <property type="entry name" value="WH_DNA-bd_sf"/>
</dbReference>
<evidence type="ECO:0000313" key="6">
    <source>
        <dbReference type="Proteomes" id="UP000095768"/>
    </source>
</evidence>
<dbReference type="SMART" id="SM00347">
    <property type="entry name" value="HTH_MARR"/>
    <property type="match status" value="1"/>
</dbReference>
<keyword evidence="1" id="KW-0238">DNA-binding</keyword>
<dbReference type="PANTHER" id="PTHR33164:SF44">
    <property type="entry name" value="TRANSCRIPTIONAL REGULATORY PROTEIN"/>
    <property type="match status" value="1"/>
</dbReference>
<evidence type="ECO:0000313" key="4">
    <source>
        <dbReference type="EMBL" id="SCS76051.1"/>
    </source>
</evidence>
<dbReference type="EMBL" id="FMPI01000005">
    <property type="protein sequence ID" value="SCS72658.1"/>
    <property type="molecule type" value="Genomic_DNA"/>
</dbReference>
<dbReference type="Proteomes" id="UP000095412">
    <property type="component" value="Unassembled WGS sequence"/>
</dbReference>
<sequence length="144" mass="16797">MDAQSIFNHLTAIYRPYTKLFQPVFEEFDIFPAQWLVLKDISQNAPTTLVQISKRRAIEKPTTRKILKALSEKSLLKIEQGKDKREKLLSFSEEGQKHFDAINQRVSEVQTQIIKNTDLTEDELNQTIEIVQKIHAQITKMEEL</sequence>
<evidence type="ECO:0000259" key="2">
    <source>
        <dbReference type="PROSITE" id="PS50995"/>
    </source>
</evidence>
<dbReference type="Pfam" id="PF13463">
    <property type="entry name" value="HTH_27"/>
    <property type="match status" value="1"/>
</dbReference>
<dbReference type="OrthoDB" id="2734388at2"/>
<dbReference type="EMBL" id="FMPG01000003">
    <property type="protein sequence ID" value="SCS76051.1"/>
    <property type="molecule type" value="Genomic_DNA"/>
</dbReference>
<dbReference type="GO" id="GO:0003677">
    <property type="term" value="F:DNA binding"/>
    <property type="evidence" value="ECO:0007669"/>
    <property type="project" value="UniProtKB-KW"/>
</dbReference>
<accession>A0A1D4KPU8</accession>
<protein>
    <submittedName>
        <fullName evidence="4">Transcriptional regulator</fullName>
    </submittedName>
</protein>
<keyword evidence="5" id="KW-1185">Reference proteome</keyword>
<organism evidence="4 6">
    <name type="scientific">Staphylococcus caeli</name>
    <dbReference type="NCBI Taxonomy" id="2201815"/>
    <lineage>
        <taxon>Bacteria</taxon>
        <taxon>Bacillati</taxon>
        <taxon>Bacillota</taxon>
        <taxon>Bacilli</taxon>
        <taxon>Bacillales</taxon>
        <taxon>Staphylococcaceae</taxon>
        <taxon>Staphylococcus</taxon>
    </lineage>
</organism>
<dbReference type="PROSITE" id="PS50995">
    <property type="entry name" value="HTH_MARR_2"/>
    <property type="match status" value="1"/>
</dbReference>
<dbReference type="Proteomes" id="UP000095768">
    <property type="component" value="Unassembled WGS sequence"/>
</dbReference>
<dbReference type="SUPFAM" id="SSF46785">
    <property type="entry name" value="Winged helix' DNA-binding domain"/>
    <property type="match status" value="1"/>
</dbReference>
<dbReference type="Gene3D" id="1.10.10.10">
    <property type="entry name" value="Winged helix-like DNA-binding domain superfamily/Winged helix DNA-binding domain"/>
    <property type="match status" value="1"/>
</dbReference>
<evidence type="ECO:0000313" key="5">
    <source>
        <dbReference type="Proteomes" id="UP000095412"/>
    </source>
</evidence>
<name>A0A1D4KPU8_9STAP</name>
<reference evidence="3 5" key="2">
    <citation type="submission" date="2016-09" db="EMBL/GenBank/DDBJ databases">
        <authorList>
            <consortium name="Pathogen Informatics"/>
            <person name="Sun Q."/>
            <person name="Inoue M."/>
        </authorList>
    </citation>
    <scope>NUCLEOTIDE SEQUENCE [LARGE SCALE GENOMIC DNA]</scope>
    <source>
        <strain evidence="3 5">82C</strain>
    </source>
</reference>
<dbReference type="AlphaFoldDB" id="A0A1D4KPU8"/>
<proteinExistence type="predicted"/>
<gene>
    <name evidence="4" type="ORF">SAMEA2297795_01079</name>
    <name evidence="3" type="ORF">SAMEA2297796_01024</name>
</gene>
<dbReference type="GO" id="GO:0006950">
    <property type="term" value="P:response to stress"/>
    <property type="evidence" value="ECO:0007669"/>
    <property type="project" value="TreeGrafter"/>
</dbReference>
<dbReference type="RefSeq" id="WP_069995233.1">
    <property type="nucleotide sequence ID" value="NZ_FMPG01000003.1"/>
</dbReference>
<reference evidence="4 6" key="1">
    <citation type="submission" date="2016-09" db="EMBL/GenBank/DDBJ databases">
        <authorList>
            <consortium name="Pathogen Informatics"/>
        </authorList>
    </citation>
    <scope>NUCLEOTIDE SEQUENCE [LARGE SCALE GENOMIC DNA]</scope>
    <source>
        <strain evidence="4 6">82B</strain>
    </source>
</reference>
<dbReference type="InterPro" id="IPR036388">
    <property type="entry name" value="WH-like_DNA-bd_sf"/>
</dbReference>
<dbReference type="InterPro" id="IPR000835">
    <property type="entry name" value="HTH_MarR-typ"/>
</dbReference>
<dbReference type="InterPro" id="IPR039422">
    <property type="entry name" value="MarR/SlyA-like"/>
</dbReference>
<dbReference type="PANTHER" id="PTHR33164">
    <property type="entry name" value="TRANSCRIPTIONAL REGULATOR, MARR FAMILY"/>
    <property type="match status" value="1"/>
</dbReference>
<dbReference type="GO" id="GO:0003700">
    <property type="term" value="F:DNA-binding transcription factor activity"/>
    <property type="evidence" value="ECO:0007669"/>
    <property type="project" value="InterPro"/>
</dbReference>
<evidence type="ECO:0000313" key="3">
    <source>
        <dbReference type="EMBL" id="SCS72658.1"/>
    </source>
</evidence>
<feature type="domain" description="HTH marR-type" evidence="2">
    <location>
        <begin position="3"/>
        <end position="136"/>
    </location>
</feature>